<dbReference type="InterPro" id="IPR015883">
    <property type="entry name" value="Glyco_hydro_20_cat"/>
</dbReference>
<evidence type="ECO:0000256" key="8">
    <source>
        <dbReference type="ARBA" id="ARBA00023295"/>
    </source>
</evidence>
<dbReference type="PRINTS" id="PR00738">
    <property type="entry name" value="GLHYDRLASE20"/>
</dbReference>
<evidence type="ECO:0000256" key="3">
    <source>
        <dbReference type="ARBA" id="ARBA00006285"/>
    </source>
</evidence>
<dbReference type="InterPro" id="IPR011701">
    <property type="entry name" value="MFS"/>
</dbReference>
<dbReference type="InterPro" id="IPR017853">
    <property type="entry name" value="GH"/>
</dbReference>
<dbReference type="Gene3D" id="3.20.20.80">
    <property type="entry name" value="Glycosidases"/>
    <property type="match status" value="1"/>
</dbReference>
<feature type="transmembrane region" description="Helical" evidence="11">
    <location>
        <begin position="343"/>
        <end position="364"/>
    </location>
</feature>
<dbReference type="AlphaFoldDB" id="A0A9Q0MD91"/>
<dbReference type="GO" id="GO:0030203">
    <property type="term" value="P:glycosaminoglycan metabolic process"/>
    <property type="evidence" value="ECO:0007669"/>
    <property type="project" value="TreeGrafter"/>
</dbReference>
<keyword evidence="5" id="KW-0732">Signal</keyword>
<dbReference type="GO" id="GO:0005764">
    <property type="term" value="C:lysosome"/>
    <property type="evidence" value="ECO:0007669"/>
    <property type="project" value="TreeGrafter"/>
</dbReference>
<dbReference type="PANTHER" id="PTHR22600:SF21">
    <property type="entry name" value="BETA-HEXOSAMINIDASE A"/>
    <property type="match status" value="1"/>
</dbReference>
<evidence type="ECO:0000256" key="11">
    <source>
        <dbReference type="SAM" id="Phobius"/>
    </source>
</evidence>
<feature type="compositionally biased region" description="Low complexity" evidence="10">
    <location>
        <begin position="1"/>
        <end position="39"/>
    </location>
</feature>
<feature type="transmembrane region" description="Helical" evidence="11">
    <location>
        <begin position="57"/>
        <end position="77"/>
    </location>
</feature>
<dbReference type="Pfam" id="PF00728">
    <property type="entry name" value="Glyco_hydro_20"/>
    <property type="match status" value="1"/>
</dbReference>
<dbReference type="PANTHER" id="PTHR22600">
    <property type="entry name" value="BETA-HEXOSAMINIDASE"/>
    <property type="match status" value="1"/>
</dbReference>
<evidence type="ECO:0000256" key="9">
    <source>
        <dbReference type="PIRSR" id="PIRSR625705-1"/>
    </source>
</evidence>
<dbReference type="SUPFAM" id="SSF51445">
    <property type="entry name" value="(Trans)glycosidases"/>
    <property type="match status" value="1"/>
</dbReference>
<dbReference type="InterPro" id="IPR025705">
    <property type="entry name" value="Beta_hexosaminidase_sua/sub"/>
</dbReference>
<dbReference type="Gene3D" id="1.20.1250.20">
    <property type="entry name" value="MFS general substrate transporter like domains"/>
    <property type="match status" value="1"/>
</dbReference>
<dbReference type="InterPro" id="IPR029019">
    <property type="entry name" value="HEX_eukaryotic_N"/>
</dbReference>
<dbReference type="Pfam" id="PF14845">
    <property type="entry name" value="Glycohydro_20b2"/>
    <property type="match status" value="1"/>
</dbReference>
<evidence type="ECO:0000256" key="5">
    <source>
        <dbReference type="ARBA" id="ARBA00022729"/>
    </source>
</evidence>
<feature type="region of interest" description="Disordered" evidence="10">
    <location>
        <begin position="1"/>
        <end position="45"/>
    </location>
</feature>
<dbReference type="GO" id="GO:0005975">
    <property type="term" value="P:carbohydrate metabolic process"/>
    <property type="evidence" value="ECO:0007669"/>
    <property type="project" value="InterPro"/>
</dbReference>
<dbReference type="EMBL" id="JAPWDV010000001">
    <property type="protein sequence ID" value="KAJ6223756.1"/>
    <property type="molecule type" value="Genomic_DNA"/>
</dbReference>
<dbReference type="GO" id="GO:0004563">
    <property type="term" value="F:beta-N-acetylhexosaminidase activity"/>
    <property type="evidence" value="ECO:0007669"/>
    <property type="project" value="UniProtKB-EC"/>
</dbReference>
<evidence type="ECO:0000256" key="4">
    <source>
        <dbReference type="ARBA" id="ARBA00012663"/>
    </source>
</evidence>
<dbReference type="PROSITE" id="PS50850">
    <property type="entry name" value="MFS"/>
    <property type="match status" value="1"/>
</dbReference>
<dbReference type="Pfam" id="PF07690">
    <property type="entry name" value="MFS_1"/>
    <property type="match status" value="1"/>
</dbReference>
<evidence type="ECO:0000313" key="14">
    <source>
        <dbReference type="Proteomes" id="UP001142055"/>
    </source>
</evidence>
<gene>
    <name evidence="13" type="ORF">RDWZM_002301</name>
</gene>
<dbReference type="InterPro" id="IPR029018">
    <property type="entry name" value="Hex-like_dom2"/>
</dbReference>
<feature type="transmembrane region" description="Helical" evidence="11">
    <location>
        <begin position="130"/>
        <end position="149"/>
    </location>
</feature>
<sequence>MDSTSNMSLLSSNQSQSSSIGTTTTTTATTTSKTMMKGSNQSSKTGQTTSYWLKLIYSWNIFYIYFLHSLSFGLNGATLLDLQHNLNVSYEQMSNTFSAQCVGRCIGSLGCGWLAGMISSRELSTLFPTVLTGIIVGIITHIMSFTFFISINVVYGIVSGGSASLCEAWILEIWGKQCGPYMQGLQLFRGFGYIIAPIMVKPYLNEFTYNTNNTNNTSNGMNGNVSHTISSYNEKIHTPFLNVTIMMSIGSILLLLLYIYRHFKTYLWFCKTNDQCETMEQQQKVSVKVNNDQEYQTNIYYVTIMIILASLFYLFFYEEVIITYLPSFCAHIQLHLDKNETTMLSSIFNGFNLMGKVISIFLVTRISNLKFLYSCMLVTSISLLVLFLYGDNNRVLLWIGFCILGIGLSGVVGSLYALLEESLHMTPLLCGFMNTIGTLGNVITPLILATSMEQNPMNLISLSAIYTFLCAIIIVIMNVMINFKYYGQHVWPQPKSITLYDQYLQINSFNFSIIPNKRCDIVDSAIKRYRERMFIQDCSKLDSRSRGKFWNGFTRRSIDGNYVGQLQRLLISIRGQCESYPYMDMDESYEIFIRAGGQAEMMATSVWGILRALDTFSQLVSNVGRNQFQINVGMIRDSPRFSYRGLMIDTSRHFLSVRSILNNLDAMEINKMNVLHWHVVDDQSFPFVSKTYPELSAKGSYIPKTHIYRPEDVERIVEYARVRGIRVLPEFDTPGHAESWGKGRPGLTAQCYDRETNRPNGRYGPIDPTRKSTYEFLRKFFTEIADRFPDRFLHLGGDEVDTGCWESNPRIRDFMKRNMISVGKLQSFYVQQLVNIVKSLKRSYIVWQDVFESDVELKADTVVHVWIERRNGGWRNKTAIVTRAGYKAILSAPWYLEEVVTEGWRKYYETDPLDFNAEPSAKELVLGGEACMWGEYVDGSNLITKIWPTTNALAEKLWSPAKMTRSSGLAEVRFNRQQCRMQVLGIRAGPLGNGAGFCPCDHVA</sequence>
<organism evidence="13 14">
    <name type="scientific">Blomia tropicalis</name>
    <name type="common">Mite</name>
    <dbReference type="NCBI Taxonomy" id="40697"/>
    <lineage>
        <taxon>Eukaryota</taxon>
        <taxon>Metazoa</taxon>
        <taxon>Ecdysozoa</taxon>
        <taxon>Arthropoda</taxon>
        <taxon>Chelicerata</taxon>
        <taxon>Arachnida</taxon>
        <taxon>Acari</taxon>
        <taxon>Acariformes</taxon>
        <taxon>Sarcoptiformes</taxon>
        <taxon>Astigmata</taxon>
        <taxon>Glycyphagoidea</taxon>
        <taxon>Echimyopodidae</taxon>
        <taxon>Blomia</taxon>
    </lineage>
</organism>
<feature type="transmembrane region" description="Helical" evidence="11">
    <location>
        <begin position="298"/>
        <end position="317"/>
    </location>
</feature>
<evidence type="ECO:0000313" key="13">
    <source>
        <dbReference type="EMBL" id="KAJ6223756.1"/>
    </source>
</evidence>
<keyword evidence="14" id="KW-1185">Reference proteome</keyword>
<evidence type="ECO:0000256" key="1">
    <source>
        <dbReference type="ARBA" id="ARBA00001231"/>
    </source>
</evidence>
<dbReference type="SUPFAM" id="SSF55545">
    <property type="entry name" value="beta-N-acetylhexosaminidase-like domain"/>
    <property type="match status" value="1"/>
</dbReference>
<keyword evidence="11" id="KW-0472">Membrane</keyword>
<protein>
    <recommendedName>
        <fullName evidence="4">beta-N-acetylhexosaminidase</fullName>
        <ecNumber evidence="4">3.2.1.52</ecNumber>
    </recommendedName>
</protein>
<dbReference type="EC" id="3.2.1.52" evidence="4"/>
<feature type="active site" description="Proton donor" evidence="9">
    <location>
        <position position="799"/>
    </location>
</feature>
<dbReference type="GO" id="GO:0006689">
    <property type="term" value="P:ganglioside catabolic process"/>
    <property type="evidence" value="ECO:0007669"/>
    <property type="project" value="TreeGrafter"/>
</dbReference>
<dbReference type="CDD" id="cd06562">
    <property type="entry name" value="GH20_HexA_HexB-like"/>
    <property type="match status" value="1"/>
</dbReference>
<feature type="transmembrane region" description="Helical" evidence="11">
    <location>
        <begin position="395"/>
        <end position="419"/>
    </location>
</feature>
<keyword evidence="11" id="KW-0812">Transmembrane</keyword>
<comment type="subcellular location">
    <subcellularLocation>
        <location evidence="2">Membrane</location>
        <topology evidence="2">Multi-pass membrane protein</topology>
    </subcellularLocation>
</comment>
<proteinExistence type="inferred from homology"/>
<keyword evidence="11" id="KW-1133">Transmembrane helix</keyword>
<dbReference type="InterPro" id="IPR020846">
    <property type="entry name" value="MFS_dom"/>
</dbReference>
<dbReference type="Gene3D" id="3.30.379.10">
    <property type="entry name" value="Chitobiase/beta-hexosaminidase domain 2-like"/>
    <property type="match status" value="1"/>
</dbReference>
<accession>A0A9Q0MD91</accession>
<evidence type="ECO:0000256" key="7">
    <source>
        <dbReference type="ARBA" id="ARBA00023180"/>
    </source>
</evidence>
<dbReference type="SUPFAM" id="SSF103473">
    <property type="entry name" value="MFS general substrate transporter"/>
    <property type="match status" value="1"/>
</dbReference>
<evidence type="ECO:0000256" key="2">
    <source>
        <dbReference type="ARBA" id="ARBA00004141"/>
    </source>
</evidence>
<evidence type="ECO:0000256" key="6">
    <source>
        <dbReference type="ARBA" id="ARBA00022801"/>
    </source>
</evidence>
<feature type="transmembrane region" description="Helical" evidence="11">
    <location>
        <begin position="460"/>
        <end position="481"/>
    </location>
</feature>
<dbReference type="GO" id="GO:0016020">
    <property type="term" value="C:membrane"/>
    <property type="evidence" value="ECO:0007669"/>
    <property type="project" value="UniProtKB-SubCell"/>
</dbReference>
<dbReference type="Proteomes" id="UP001142055">
    <property type="component" value="Chromosome 1"/>
</dbReference>
<comment type="catalytic activity">
    <reaction evidence="1">
        <text>Hydrolysis of terminal non-reducing N-acetyl-D-hexosamine residues in N-acetyl-beta-D-hexosaminides.</text>
        <dbReference type="EC" id="3.2.1.52"/>
    </reaction>
</comment>
<feature type="transmembrane region" description="Helical" evidence="11">
    <location>
        <begin position="155"/>
        <end position="175"/>
    </location>
</feature>
<keyword evidence="7" id="KW-0325">Glycoprotein</keyword>
<reference evidence="13" key="1">
    <citation type="submission" date="2022-12" db="EMBL/GenBank/DDBJ databases">
        <title>Genome assemblies of Blomia tropicalis.</title>
        <authorList>
            <person name="Cui Y."/>
        </authorList>
    </citation>
    <scope>NUCLEOTIDE SEQUENCE</scope>
    <source>
        <tissue evidence="13">Adult mites</tissue>
    </source>
</reference>
<dbReference type="InterPro" id="IPR036259">
    <property type="entry name" value="MFS_trans_sf"/>
</dbReference>
<feature type="domain" description="Major facilitator superfamily (MFS) profile" evidence="12">
    <location>
        <begin position="57"/>
        <end position="490"/>
    </location>
</feature>
<keyword evidence="6" id="KW-0378">Hydrolase</keyword>
<dbReference type="GO" id="GO:0022857">
    <property type="term" value="F:transmembrane transporter activity"/>
    <property type="evidence" value="ECO:0007669"/>
    <property type="project" value="InterPro"/>
</dbReference>
<keyword evidence="8" id="KW-0326">Glycosidase</keyword>
<dbReference type="FunFam" id="3.20.20.80:FF:000063">
    <property type="entry name" value="Beta-hexosaminidase"/>
    <property type="match status" value="1"/>
</dbReference>
<evidence type="ECO:0000256" key="10">
    <source>
        <dbReference type="SAM" id="MobiDB-lite"/>
    </source>
</evidence>
<evidence type="ECO:0000259" key="12">
    <source>
        <dbReference type="PROSITE" id="PS50850"/>
    </source>
</evidence>
<feature type="transmembrane region" description="Helical" evidence="11">
    <location>
        <begin position="240"/>
        <end position="260"/>
    </location>
</feature>
<comment type="similarity">
    <text evidence="3">Belongs to the glycosyl hydrolase 20 family.</text>
</comment>
<name>A0A9Q0MD91_BLOTA</name>
<feature type="transmembrane region" description="Helical" evidence="11">
    <location>
        <begin position="371"/>
        <end position="389"/>
    </location>
</feature>
<comment type="caution">
    <text evidence="13">The sequence shown here is derived from an EMBL/GenBank/DDBJ whole genome shotgun (WGS) entry which is preliminary data.</text>
</comment>